<protein>
    <submittedName>
        <fullName evidence="3">Unannotated protein</fullName>
    </submittedName>
</protein>
<dbReference type="EMBL" id="CAEZSP010000069">
    <property type="protein sequence ID" value="CAB4549519.1"/>
    <property type="molecule type" value="Genomic_DNA"/>
</dbReference>
<proteinExistence type="predicted"/>
<feature type="compositionally biased region" description="Gly residues" evidence="1">
    <location>
        <begin position="165"/>
        <end position="174"/>
    </location>
</feature>
<name>A0A6J6IRC7_9ZZZZ</name>
<dbReference type="AlphaFoldDB" id="A0A6J6IRC7"/>
<reference evidence="3" key="1">
    <citation type="submission" date="2020-05" db="EMBL/GenBank/DDBJ databases">
        <authorList>
            <person name="Chiriac C."/>
            <person name="Salcher M."/>
            <person name="Ghai R."/>
            <person name="Kavagutti S V."/>
        </authorList>
    </citation>
    <scope>NUCLEOTIDE SEQUENCE</scope>
</reference>
<accession>A0A6J6IRC7</accession>
<sequence length="330" mass="33177">MKKLAVILLALSLIRVGVAYADTTTAQSDTFAAGQTSIVTDANQVLYFYKGADGKDGLNGVDGAQGADGAPGADGADGANGVNVATTSFTGALGGCTNGGVQVNAVDNVTYICNGSTGTGVISVLFTGSRGTCTNGGVQLTDSTGAVTYACNGSNGANGANGTNGTNGTGGTGSGATTEGQGVLSISSCESDTAITLNPVRLFDGEDFHFDQIQMGEASSTVGDIEATCAGKPVSFYLTIATGRSLISTAYTAGEILKCSATLPAANQWPGGSPWQFSFLSSSKWLALSTPASHQLRLRCYRAGGTGAELELNSVNTADYTNRIGFEIGN</sequence>
<evidence type="ECO:0000313" key="2">
    <source>
        <dbReference type="EMBL" id="CAB4549519.1"/>
    </source>
</evidence>
<feature type="region of interest" description="Disordered" evidence="1">
    <location>
        <begin position="160"/>
        <end position="179"/>
    </location>
</feature>
<dbReference type="EMBL" id="CAEZVG010000056">
    <property type="protein sequence ID" value="CAB4627140.1"/>
    <property type="molecule type" value="Genomic_DNA"/>
</dbReference>
<evidence type="ECO:0000313" key="3">
    <source>
        <dbReference type="EMBL" id="CAB4627140.1"/>
    </source>
</evidence>
<organism evidence="3">
    <name type="scientific">freshwater metagenome</name>
    <dbReference type="NCBI Taxonomy" id="449393"/>
    <lineage>
        <taxon>unclassified sequences</taxon>
        <taxon>metagenomes</taxon>
        <taxon>ecological metagenomes</taxon>
    </lineage>
</organism>
<evidence type="ECO:0000256" key="1">
    <source>
        <dbReference type="SAM" id="MobiDB-lite"/>
    </source>
</evidence>
<gene>
    <name evidence="2" type="ORF">UFOPK1440_01037</name>
    <name evidence="3" type="ORF">UFOPK1946_00917</name>
</gene>